<dbReference type="STRING" id="658057.SAMN04488032_103124"/>
<dbReference type="EMBL" id="FWFW01000004">
    <property type="protein sequence ID" value="SLN37936.1"/>
    <property type="molecule type" value="Genomic_DNA"/>
</dbReference>
<reference evidence="4 5" key="1">
    <citation type="submission" date="2017-03" db="EMBL/GenBank/DDBJ databases">
        <authorList>
            <person name="Afonso C.L."/>
            <person name="Miller P.J."/>
            <person name="Scott M.A."/>
            <person name="Spackman E."/>
            <person name="Goraichik I."/>
            <person name="Dimitrov K.M."/>
            <person name="Suarez D.L."/>
            <person name="Swayne D.E."/>
        </authorList>
    </citation>
    <scope>NUCLEOTIDE SEQUENCE [LARGE SCALE GENOMIC DNA]</scope>
    <source>
        <strain evidence="4 5">CECT 7971</strain>
    </source>
</reference>
<keyword evidence="5" id="KW-1185">Reference proteome</keyword>
<dbReference type="GO" id="GO:0016491">
    <property type="term" value="F:oxidoreductase activity"/>
    <property type="evidence" value="ECO:0007669"/>
    <property type="project" value="InterPro"/>
</dbReference>
<evidence type="ECO:0000256" key="1">
    <source>
        <dbReference type="ARBA" id="ARBA00022857"/>
    </source>
</evidence>
<evidence type="ECO:0000313" key="4">
    <source>
        <dbReference type="EMBL" id="SLN37936.1"/>
    </source>
</evidence>
<feature type="domain" description="NAD-dependent epimerase/dehydratase" evidence="3">
    <location>
        <begin position="3"/>
        <end position="204"/>
    </location>
</feature>
<evidence type="ECO:0000259" key="3">
    <source>
        <dbReference type="Pfam" id="PF01370"/>
    </source>
</evidence>
<dbReference type="Proteomes" id="UP000193307">
    <property type="component" value="Unassembled WGS sequence"/>
</dbReference>
<dbReference type="Gene3D" id="3.40.50.720">
    <property type="entry name" value="NAD(P)-binding Rossmann-like Domain"/>
    <property type="match status" value="1"/>
</dbReference>
<dbReference type="PANTHER" id="PTHR43103">
    <property type="entry name" value="NUCLEOSIDE-DIPHOSPHATE-SUGAR EPIMERASE"/>
    <property type="match status" value="1"/>
</dbReference>
<evidence type="ECO:0000313" key="5">
    <source>
        <dbReference type="Proteomes" id="UP000193307"/>
    </source>
</evidence>
<sequence length="321" mass="35083">MHVTIIGGGGFIGRKTAQSLAEKGSLRGQTIQSLTLADIAAPDTLDAPFAVHTTACDITDRASVDQLITTDTDVIFHFAAVVSSHAEEDFEVGMKVNLDGTLNILERCRMLGTCPVVVFTSSLAVFGGEVPDPITDHTIPNPQTSYGMQKAIGELLLNDYSRKGYVDGRGFRLPTISVRPGKPNRAASSFMSSIIREPLNGEPAICPVDEDQEHFYLSPRRCVENLIKGAELNAPDLGQQRCMTLPGQRLSIRQMIDALTAVAGPKPAKLIKWEAQPDIAAIVRGWRFDYRFDKALALGLKADTSFEDNVRYYMEDDLPNT</sequence>
<keyword evidence="1" id="KW-0521">NADP</keyword>
<gene>
    <name evidence="4" type="ORF">PAM7971_01677</name>
</gene>
<dbReference type="OrthoDB" id="9801056at2"/>
<dbReference type="SUPFAM" id="SSF51735">
    <property type="entry name" value="NAD(P)-binding Rossmann-fold domains"/>
    <property type="match status" value="1"/>
</dbReference>
<organism evidence="4 5">
    <name type="scientific">Pacificibacter marinus</name>
    <dbReference type="NCBI Taxonomy" id="658057"/>
    <lineage>
        <taxon>Bacteria</taxon>
        <taxon>Pseudomonadati</taxon>
        <taxon>Pseudomonadota</taxon>
        <taxon>Alphaproteobacteria</taxon>
        <taxon>Rhodobacterales</taxon>
        <taxon>Roseobacteraceae</taxon>
        <taxon>Pacificibacter</taxon>
    </lineage>
</organism>
<dbReference type="AlphaFoldDB" id="A0A1Y5SHF8"/>
<dbReference type="PANTHER" id="PTHR43103:SF3">
    <property type="entry name" value="ADP-L-GLYCERO-D-MANNO-HEPTOSE-6-EPIMERASE"/>
    <property type="match status" value="1"/>
</dbReference>
<dbReference type="Gene3D" id="3.90.25.10">
    <property type="entry name" value="UDP-galactose 4-epimerase, domain 1"/>
    <property type="match status" value="1"/>
</dbReference>
<proteinExistence type="predicted"/>
<dbReference type="InterPro" id="IPR036291">
    <property type="entry name" value="NAD(P)-bd_dom_sf"/>
</dbReference>
<dbReference type="InterPro" id="IPR001509">
    <property type="entry name" value="Epimerase_deHydtase"/>
</dbReference>
<dbReference type="Pfam" id="PF01370">
    <property type="entry name" value="Epimerase"/>
    <property type="match status" value="1"/>
</dbReference>
<keyword evidence="2" id="KW-0119">Carbohydrate metabolism</keyword>
<evidence type="ECO:0000256" key="2">
    <source>
        <dbReference type="ARBA" id="ARBA00023277"/>
    </source>
</evidence>
<dbReference type="CDD" id="cd05238">
    <property type="entry name" value="Gne_like_SDR_e"/>
    <property type="match status" value="1"/>
</dbReference>
<dbReference type="NCBIfam" id="NF043036">
    <property type="entry name" value="ErythonDh"/>
    <property type="match status" value="1"/>
</dbReference>
<dbReference type="RefSeq" id="WP_085848625.1">
    <property type="nucleotide sequence ID" value="NZ_FNZV01000003.1"/>
</dbReference>
<accession>A0A1Y5SHF8</accession>
<dbReference type="InterPro" id="IPR050005">
    <property type="entry name" value="DenD"/>
</dbReference>
<name>A0A1Y5SHF8_9RHOB</name>
<protein>
    <submittedName>
        <fullName evidence="4">Putative epimerase/dehydratase</fullName>
    </submittedName>
</protein>